<dbReference type="SMART" id="SM00450">
    <property type="entry name" value="RHOD"/>
    <property type="match status" value="1"/>
</dbReference>
<dbReference type="AlphaFoldDB" id="A0A4R1YZ11"/>
<keyword evidence="2" id="KW-0808">Transferase</keyword>
<proteinExistence type="predicted"/>
<evidence type="ECO:0000313" key="3">
    <source>
        <dbReference type="Proteomes" id="UP000295277"/>
    </source>
</evidence>
<protein>
    <submittedName>
        <fullName evidence="2">Rhodanese-related sulfurtransferase</fullName>
    </submittedName>
</protein>
<dbReference type="SUPFAM" id="SSF52821">
    <property type="entry name" value="Rhodanese/Cell cycle control phosphatase"/>
    <property type="match status" value="1"/>
</dbReference>
<dbReference type="InterPro" id="IPR050229">
    <property type="entry name" value="GlpE_sulfurtransferase"/>
</dbReference>
<reference evidence="2 3" key="1">
    <citation type="submission" date="2019-03" db="EMBL/GenBank/DDBJ databases">
        <title>Genomic Encyclopedia of Type Strains, Phase IV (KMG-IV): sequencing the most valuable type-strain genomes for metagenomic binning, comparative biology and taxonomic classification.</title>
        <authorList>
            <person name="Goeker M."/>
        </authorList>
    </citation>
    <scope>NUCLEOTIDE SEQUENCE [LARGE SCALE GENOMIC DNA]</scope>
    <source>
        <strain evidence="2 3">DSM 21153</strain>
    </source>
</reference>
<dbReference type="Gene3D" id="3.40.250.10">
    <property type="entry name" value="Rhodanese-like domain"/>
    <property type="match status" value="1"/>
</dbReference>
<dbReference type="RefSeq" id="WP_132693688.1">
    <property type="nucleotide sequence ID" value="NZ_SLVM01000004.1"/>
</dbReference>
<dbReference type="InterPro" id="IPR036873">
    <property type="entry name" value="Rhodanese-like_dom_sf"/>
</dbReference>
<sequence>MFKVVDLMLRLYPNIDEIRARDAAPLAEKGEITLLDVREPHEIARFGKCKGAVTVPMHMLRHKADPKGPHFDPALDPARTFAIYCETGARSLEAARVMKKLGYDKVYNMGSFLEWLNAKLPVEK</sequence>
<dbReference type="Proteomes" id="UP000295277">
    <property type="component" value="Unassembled WGS sequence"/>
</dbReference>
<feature type="domain" description="Rhodanese" evidence="1">
    <location>
        <begin position="28"/>
        <end position="124"/>
    </location>
</feature>
<dbReference type="EMBL" id="SLVM01000004">
    <property type="protein sequence ID" value="TCM86478.1"/>
    <property type="molecule type" value="Genomic_DNA"/>
</dbReference>
<dbReference type="OrthoDB" id="9807812at2"/>
<evidence type="ECO:0000259" key="1">
    <source>
        <dbReference type="PROSITE" id="PS50206"/>
    </source>
</evidence>
<dbReference type="PANTHER" id="PTHR43031:SF16">
    <property type="entry name" value="OXIDOREDUCTASE"/>
    <property type="match status" value="1"/>
</dbReference>
<dbReference type="Pfam" id="PF00581">
    <property type="entry name" value="Rhodanese"/>
    <property type="match status" value="1"/>
</dbReference>
<dbReference type="GO" id="GO:0016740">
    <property type="term" value="F:transferase activity"/>
    <property type="evidence" value="ECO:0007669"/>
    <property type="project" value="UniProtKB-KW"/>
</dbReference>
<dbReference type="InterPro" id="IPR001763">
    <property type="entry name" value="Rhodanese-like_dom"/>
</dbReference>
<gene>
    <name evidence="2" type="ORF">EV216_10427</name>
</gene>
<comment type="caution">
    <text evidence="2">The sequence shown here is derived from an EMBL/GenBank/DDBJ whole genome shotgun (WGS) entry which is preliminary data.</text>
</comment>
<evidence type="ECO:0000313" key="2">
    <source>
        <dbReference type="EMBL" id="TCM86478.1"/>
    </source>
</evidence>
<accession>A0A4R1YZ11</accession>
<dbReference type="PANTHER" id="PTHR43031">
    <property type="entry name" value="FAD-DEPENDENT OXIDOREDUCTASE"/>
    <property type="match status" value="1"/>
</dbReference>
<name>A0A4R1YZ11_9RHOB</name>
<organism evidence="2 3">
    <name type="scientific">Rhodovulum steppense</name>
    <dbReference type="NCBI Taxonomy" id="540251"/>
    <lineage>
        <taxon>Bacteria</taxon>
        <taxon>Pseudomonadati</taxon>
        <taxon>Pseudomonadota</taxon>
        <taxon>Alphaproteobacteria</taxon>
        <taxon>Rhodobacterales</taxon>
        <taxon>Paracoccaceae</taxon>
        <taxon>Rhodovulum</taxon>
    </lineage>
</organism>
<dbReference type="PROSITE" id="PS50206">
    <property type="entry name" value="RHODANESE_3"/>
    <property type="match status" value="1"/>
</dbReference>
<keyword evidence="3" id="KW-1185">Reference proteome</keyword>